<name>A0A1Y1JP28_PLAGO</name>
<accession>A0A1Y1JP28</accession>
<organism evidence="2 3">
    <name type="scientific">Plasmodium gonderi</name>
    <dbReference type="NCBI Taxonomy" id="77519"/>
    <lineage>
        <taxon>Eukaryota</taxon>
        <taxon>Sar</taxon>
        <taxon>Alveolata</taxon>
        <taxon>Apicomplexa</taxon>
        <taxon>Aconoidasida</taxon>
        <taxon>Haemosporida</taxon>
        <taxon>Plasmodiidae</taxon>
        <taxon>Plasmodium</taxon>
        <taxon>Plasmodium (Plasmodium)</taxon>
    </lineage>
</organism>
<proteinExistence type="predicted"/>
<dbReference type="AlphaFoldDB" id="A0A1Y1JP28"/>
<dbReference type="GeneID" id="39745144"/>
<keyword evidence="1" id="KW-1133">Transmembrane helix</keyword>
<protein>
    <submittedName>
        <fullName evidence="2">Variable surface protein</fullName>
    </submittedName>
</protein>
<keyword evidence="1" id="KW-0472">Membrane</keyword>
<dbReference type="InterPro" id="IPR008780">
    <property type="entry name" value="Plasmodium_Vir"/>
</dbReference>
<evidence type="ECO:0000256" key="1">
    <source>
        <dbReference type="SAM" id="Phobius"/>
    </source>
</evidence>
<evidence type="ECO:0000313" key="2">
    <source>
        <dbReference type="EMBL" id="GAW84336.1"/>
    </source>
</evidence>
<evidence type="ECO:0000313" key="3">
    <source>
        <dbReference type="Proteomes" id="UP000195521"/>
    </source>
</evidence>
<dbReference type="Proteomes" id="UP000195521">
    <property type="component" value="Unassembled WGS sequence"/>
</dbReference>
<gene>
    <name evidence="2" type="ORF">PGO_002420</name>
</gene>
<dbReference type="OrthoDB" id="10273294at2759"/>
<reference evidence="3" key="1">
    <citation type="submission" date="2017-04" db="EMBL/GenBank/DDBJ databases">
        <title>Plasmodium gonderi genome.</title>
        <authorList>
            <person name="Arisue N."/>
            <person name="Honma H."/>
            <person name="Kawai S."/>
            <person name="Tougan T."/>
            <person name="Tanabe K."/>
            <person name="Horii T."/>
        </authorList>
    </citation>
    <scope>NUCLEOTIDE SEQUENCE [LARGE SCALE GENOMIC DNA]</scope>
    <source>
        <strain evidence="3">ATCC 30045</strain>
    </source>
</reference>
<sequence>MKYNKIIDIDTSEFPSKKFYDILNIDARKYGDKAIYCTYNQEYLNKDKISQLLCSKFIKYILNKDTIWNEKHYDGKRCNLLSYWLYEQLETRFKSSPDVSKNIYRIIVDIWEKVPTVFRKPNYKICHIDNKMNFYHDWKNVKELYDYYTDFYVIKNKSDSDKNECKKYYKYIEKKEHLYNHFKELCETDHSDKCPNFYEDSKKYHPTNVLHKLKCHEETGNEDDVTRALEEHKDSMHSYEFENTHYVAEYIPVTDHEGDYLSDSTSKTTKYSQESQFLIHNYTALKIFSTVFFGTLMIFILFVLSYKVNIKLIITNKFYQLTPIHHILRHKFRMIKNMINNVNEGDNSTLKYTPVTLNPYSDHLDGHYIIRYFS</sequence>
<keyword evidence="1" id="KW-0812">Transmembrane</keyword>
<comment type="caution">
    <text evidence="2">The sequence shown here is derived from an EMBL/GenBank/DDBJ whole genome shotgun (WGS) entry which is preliminary data.</text>
</comment>
<dbReference type="RefSeq" id="XP_028546925.1">
    <property type="nucleotide sequence ID" value="XM_028691124.1"/>
</dbReference>
<keyword evidence="3" id="KW-1185">Reference proteome</keyword>
<dbReference type="EMBL" id="BDQF01000243">
    <property type="protein sequence ID" value="GAW84336.1"/>
    <property type="molecule type" value="Genomic_DNA"/>
</dbReference>
<dbReference type="Pfam" id="PF05795">
    <property type="entry name" value="Plasmodium_Vir"/>
    <property type="match status" value="1"/>
</dbReference>
<feature type="transmembrane region" description="Helical" evidence="1">
    <location>
        <begin position="282"/>
        <end position="304"/>
    </location>
</feature>